<dbReference type="Gene3D" id="3.40.50.2000">
    <property type="entry name" value="Glycogen Phosphorylase B"/>
    <property type="match status" value="1"/>
</dbReference>
<evidence type="ECO:0000259" key="2">
    <source>
        <dbReference type="Pfam" id="PF00534"/>
    </source>
</evidence>
<sequence length="400" mass="45089">MTQMRLAIICDYPEENWYSMDLCAQMLIKQLQAEHTASIQAIEVLPKFNSRCQQIPWISKKHFAYNADRLLNRFGDYPQYLKPRVTDFDFYHIADHSYAHLAHVLPPERTGVYCHDIDAFRSLVEPEKQPRPAWYQAMSQKILHGLQSCAVVFYSTAEVRKQIEHYQLVEPSRLVHAPLGIAAEFSINTEQASNSDQEILAIEKIGTAPFLLHVGSCIPRKRIDILLEIFAQVQLIHPELQLVKVSGEWTQSQQEQIAQLNISKSIIHLQGLQRSTIAALYQRASAVLLTSEAEGFGLPVIEALACGAIVVASDIPVLREVGGEGVIYCPTADVSAWVKTVTQLLSNPTSAPVINVRLSQAQKYSWSHHTQIIAKSYLRLASIENNENCICESGGSNWWW</sequence>
<evidence type="ECO:0000313" key="3">
    <source>
        <dbReference type="EMBL" id="RUS95416.1"/>
    </source>
</evidence>
<proteinExistence type="predicted"/>
<dbReference type="Pfam" id="PF00534">
    <property type="entry name" value="Glycos_transf_1"/>
    <property type="match status" value="1"/>
</dbReference>
<accession>A0A3S1C297</accession>
<dbReference type="PANTHER" id="PTHR46401">
    <property type="entry name" value="GLYCOSYLTRANSFERASE WBBK-RELATED"/>
    <property type="match status" value="1"/>
</dbReference>
<dbReference type="GO" id="GO:0016757">
    <property type="term" value="F:glycosyltransferase activity"/>
    <property type="evidence" value="ECO:0007669"/>
    <property type="project" value="UniProtKB-KW"/>
</dbReference>
<protein>
    <submittedName>
        <fullName evidence="3">Mannosyltransferase</fullName>
    </submittedName>
</protein>
<keyword evidence="4" id="KW-1185">Reference proteome</keyword>
<comment type="caution">
    <text evidence="3">The sequence shown here is derived from an EMBL/GenBank/DDBJ whole genome shotgun (WGS) entry which is preliminary data.</text>
</comment>
<dbReference type="Proteomes" id="UP000276103">
    <property type="component" value="Unassembled WGS sequence"/>
</dbReference>
<dbReference type="GO" id="GO:0009103">
    <property type="term" value="P:lipopolysaccharide biosynthetic process"/>
    <property type="evidence" value="ECO:0007669"/>
    <property type="project" value="TreeGrafter"/>
</dbReference>
<feature type="domain" description="Glycosyl transferase family 1" evidence="2">
    <location>
        <begin position="203"/>
        <end position="349"/>
    </location>
</feature>
<evidence type="ECO:0000313" key="4">
    <source>
        <dbReference type="Proteomes" id="UP000276103"/>
    </source>
</evidence>
<dbReference type="EMBL" id="RSCM01000010">
    <property type="protein sequence ID" value="RUS95416.1"/>
    <property type="molecule type" value="Genomic_DNA"/>
</dbReference>
<organism evidence="3 4">
    <name type="scientific">Trichormus variabilis SAG 1403-4b</name>
    <dbReference type="NCBI Taxonomy" id="447716"/>
    <lineage>
        <taxon>Bacteria</taxon>
        <taxon>Bacillati</taxon>
        <taxon>Cyanobacteriota</taxon>
        <taxon>Cyanophyceae</taxon>
        <taxon>Nostocales</taxon>
        <taxon>Nostocaceae</taxon>
        <taxon>Trichormus</taxon>
    </lineage>
</organism>
<gene>
    <name evidence="3" type="ORF">DSM107003_31190</name>
</gene>
<evidence type="ECO:0000256" key="1">
    <source>
        <dbReference type="ARBA" id="ARBA00022679"/>
    </source>
</evidence>
<dbReference type="OrthoDB" id="9797829at2"/>
<name>A0A3S1C297_ANAVA</name>
<dbReference type="PANTHER" id="PTHR46401:SF2">
    <property type="entry name" value="GLYCOSYLTRANSFERASE WBBK-RELATED"/>
    <property type="match status" value="1"/>
</dbReference>
<dbReference type="RefSeq" id="WP_127055014.1">
    <property type="nucleotide sequence ID" value="NZ_RSCM01000010.1"/>
</dbReference>
<reference evidence="3 4" key="1">
    <citation type="journal article" date="2019" name="Genome Biol. Evol.">
        <title>Day and night: Metabolic profiles and evolutionary relationships of six axenic non-marine cyanobacteria.</title>
        <authorList>
            <person name="Will S.E."/>
            <person name="Henke P."/>
            <person name="Boedeker C."/>
            <person name="Huang S."/>
            <person name="Brinkmann H."/>
            <person name="Rohde M."/>
            <person name="Jarek M."/>
            <person name="Friedl T."/>
            <person name="Seufert S."/>
            <person name="Schumacher M."/>
            <person name="Overmann J."/>
            <person name="Neumann-Schaal M."/>
            <person name="Petersen J."/>
        </authorList>
    </citation>
    <scope>NUCLEOTIDE SEQUENCE [LARGE SCALE GENOMIC DNA]</scope>
    <source>
        <strain evidence="3 4">SAG 1403-4b</strain>
    </source>
</reference>
<dbReference type="SUPFAM" id="SSF53756">
    <property type="entry name" value="UDP-Glycosyltransferase/glycogen phosphorylase"/>
    <property type="match status" value="1"/>
</dbReference>
<dbReference type="AlphaFoldDB" id="A0A3S1C297"/>
<dbReference type="InterPro" id="IPR001296">
    <property type="entry name" value="Glyco_trans_1"/>
</dbReference>
<keyword evidence="1 3" id="KW-0808">Transferase</keyword>
<keyword evidence="3" id="KW-0328">Glycosyltransferase</keyword>